<dbReference type="InterPro" id="IPR014721">
    <property type="entry name" value="Ribsml_uS5_D2-typ_fold_subgr"/>
</dbReference>
<evidence type="ECO:0000256" key="1">
    <source>
        <dbReference type="ARBA" id="ARBA00008945"/>
    </source>
</evidence>
<dbReference type="RefSeq" id="WP_204606732.1">
    <property type="nucleotide sequence ID" value="NZ_BAAAJX010000005.1"/>
</dbReference>
<dbReference type="HAMAP" id="MF_01307_B">
    <property type="entry name" value="Ribosomal_uS5_B"/>
    <property type="match status" value="1"/>
</dbReference>
<feature type="compositionally biased region" description="Low complexity" evidence="9">
    <location>
        <begin position="63"/>
        <end position="81"/>
    </location>
</feature>
<dbReference type="SUPFAM" id="SSF54211">
    <property type="entry name" value="Ribosomal protein S5 domain 2-like"/>
    <property type="match status" value="1"/>
</dbReference>
<keyword evidence="3 7" id="KW-0694">RNA-binding</keyword>
<evidence type="ECO:0000256" key="3">
    <source>
        <dbReference type="ARBA" id="ARBA00022884"/>
    </source>
</evidence>
<evidence type="ECO:0000256" key="2">
    <source>
        <dbReference type="ARBA" id="ARBA00022730"/>
    </source>
</evidence>
<evidence type="ECO:0000256" key="5">
    <source>
        <dbReference type="ARBA" id="ARBA00023274"/>
    </source>
</evidence>
<evidence type="ECO:0000256" key="8">
    <source>
        <dbReference type="RuleBase" id="RU003823"/>
    </source>
</evidence>
<name>A0ABN1ZB82_9MICO</name>
<feature type="compositionally biased region" description="Low complexity" evidence="9">
    <location>
        <begin position="26"/>
        <end position="50"/>
    </location>
</feature>
<dbReference type="Pfam" id="PF03719">
    <property type="entry name" value="Ribosomal_S5_C"/>
    <property type="match status" value="1"/>
</dbReference>
<dbReference type="PANTHER" id="PTHR48277:SF1">
    <property type="entry name" value="MITOCHONDRIAL RIBOSOMAL PROTEIN S5"/>
    <property type="match status" value="1"/>
</dbReference>
<reference evidence="11 12" key="1">
    <citation type="journal article" date="2019" name="Int. J. Syst. Evol. Microbiol.">
        <title>The Global Catalogue of Microorganisms (GCM) 10K type strain sequencing project: providing services to taxonomists for standard genome sequencing and annotation.</title>
        <authorList>
            <consortium name="The Broad Institute Genomics Platform"/>
            <consortium name="The Broad Institute Genome Sequencing Center for Infectious Disease"/>
            <person name="Wu L."/>
            <person name="Ma J."/>
        </authorList>
    </citation>
    <scope>NUCLEOTIDE SEQUENCE [LARGE SCALE GENOMIC DNA]</scope>
    <source>
        <strain evidence="11 12">JCM 12140</strain>
    </source>
</reference>
<gene>
    <name evidence="7" type="primary">rpsE</name>
    <name evidence="11" type="ORF">GCM10009627_12000</name>
</gene>
<organism evidence="11 12">
    <name type="scientific">Curtobacterium herbarum</name>
    <dbReference type="NCBI Taxonomy" id="150122"/>
    <lineage>
        <taxon>Bacteria</taxon>
        <taxon>Bacillati</taxon>
        <taxon>Actinomycetota</taxon>
        <taxon>Actinomycetes</taxon>
        <taxon>Micrococcales</taxon>
        <taxon>Microbacteriaceae</taxon>
        <taxon>Curtobacterium</taxon>
    </lineage>
</organism>
<accession>A0ABN1ZB82</accession>
<evidence type="ECO:0000256" key="6">
    <source>
        <dbReference type="ARBA" id="ARBA00035255"/>
    </source>
</evidence>
<dbReference type="Gene3D" id="3.30.160.20">
    <property type="match status" value="1"/>
</dbReference>
<keyword evidence="12" id="KW-1185">Reference proteome</keyword>
<dbReference type="InterPro" id="IPR000851">
    <property type="entry name" value="Ribosomal_uS5"/>
</dbReference>
<dbReference type="Proteomes" id="UP001501742">
    <property type="component" value="Unassembled WGS sequence"/>
</dbReference>
<dbReference type="InterPro" id="IPR018192">
    <property type="entry name" value="Ribosomal_uS5_N_CS"/>
</dbReference>
<feature type="compositionally biased region" description="Basic and acidic residues" evidence="9">
    <location>
        <begin position="97"/>
        <end position="113"/>
    </location>
</feature>
<keyword evidence="5 7" id="KW-0687">Ribonucleoprotein</keyword>
<keyword evidence="4 7" id="KW-0689">Ribosomal protein</keyword>
<comment type="domain">
    <text evidence="7">The N-terminal domain interacts with the head of the 30S subunit; the C-terminal domain interacts with the body and contacts protein S4. The interaction surface between S4 and S5 is involved in control of translational fidelity.</text>
</comment>
<dbReference type="InterPro" id="IPR005712">
    <property type="entry name" value="Ribosomal_uS5_bac-type"/>
</dbReference>
<dbReference type="PROSITE" id="PS00585">
    <property type="entry name" value="RIBOSOMAL_S5"/>
    <property type="match status" value="1"/>
</dbReference>
<dbReference type="SUPFAM" id="SSF54768">
    <property type="entry name" value="dsRNA-binding domain-like"/>
    <property type="match status" value="1"/>
</dbReference>
<dbReference type="NCBIfam" id="TIGR01021">
    <property type="entry name" value="rpsE_bact"/>
    <property type="match status" value="1"/>
</dbReference>
<sequence>MSDIANTNDDAEVKAEATTDAEVETTTDAATEADTAAESTDAAETTETTDADAKAPAAKEPEVPVVERPVETAAGSASNNRDSVDNRGRRGGGSGAGRDRQQGGRGGNDRSGRGGDSQFLERVVTINRVSKVVKGGRRFSFTALVVVGDGNGLVGVGYGKAREVPTAISKGVEEAKKNFFRVPRVGNTIPHPVQGEAAAGVVLLRPAAAGTGVIAGGPVRAVLECAGIHDVLSKSLGSSNTINIVHATVEALKQLEEPRAVAARRGLPVDHVVPARLLKAEAAARAAANEKAGA</sequence>
<dbReference type="PROSITE" id="PS50881">
    <property type="entry name" value="S5_DSRBD"/>
    <property type="match status" value="1"/>
</dbReference>
<dbReference type="InterPro" id="IPR005324">
    <property type="entry name" value="Ribosomal_uS5_C"/>
</dbReference>
<evidence type="ECO:0000256" key="7">
    <source>
        <dbReference type="HAMAP-Rule" id="MF_01307"/>
    </source>
</evidence>
<evidence type="ECO:0000259" key="10">
    <source>
        <dbReference type="PROSITE" id="PS50881"/>
    </source>
</evidence>
<comment type="similarity">
    <text evidence="1 7 8">Belongs to the universal ribosomal protein uS5 family.</text>
</comment>
<feature type="region of interest" description="Disordered" evidence="9">
    <location>
        <begin position="1"/>
        <end position="116"/>
    </location>
</feature>
<comment type="function">
    <text evidence="7">Located at the back of the 30S subunit body where it stabilizes the conformation of the head with respect to the body.</text>
</comment>
<feature type="compositionally biased region" description="Basic and acidic residues" evidence="9">
    <location>
        <begin position="51"/>
        <end position="62"/>
    </location>
</feature>
<protein>
    <recommendedName>
        <fullName evidence="6 7">Small ribosomal subunit protein uS5</fullName>
    </recommendedName>
</protein>
<dbReference type="InterPro" id="IPR020568">
    <property type="entry name" value="Ribosomal_Su5_D2-typ_SF"/>
</dbReference>
<dbReference type="EMBL" id="BAAAJX010000005">
    <property type="protein sequence ID" value="GAA1492854.1"/>
    <property type="molecule type" value="Genomic_DNA"/>
</dbReference>
<proteinExistence type="inferred from homology"/>
<evidence type="ECO:0000313" key="12">
    <source>
        <dbReference type="Proteomes" id="UP001501742"/>
    </source>
</evidence>
<evidence type="ECO:0000256" key="9">
    <source>
        <dbReference type="SAM" id="MobiDB-lite"/>
    </source>
</evidence>
<evidence type="ECO:0000256" key="4">
    <source>
        <dbReference type="ARBA" id="ARBA00022980"/>
    </source>
</evidence>
<comment type="caution">
    <text evidence="11">The sequence shown here is derived from an EMBL/GenBank/DDBJ whole genome shotgun (WGS) entry which is preliminary data.</text>
</comment>
<evidence type="ECO:0000313" key="11">
    <source>
        <dbReference type="EMBL" id="GAA1492854.1"/>
    </source>
</evidence>
<dbReference type="InterPro" id="IPR013810">
    <property type="entry name" value="Ribosomal_uS5_N"/>
</dbReference>
<feature type="domain" description="S5 DRBM" evidence="10">
    <location>
        <begin position="119"/>
        <end position="182"/>
    </location>
</feature>
<keyword evidence="2 7" id="KW-0699">rRNA-binding</keyword>
<comment type="function">
    <text evidence="7">With S4 and S12 plays an important role in translational accuracy.</text>
</comment>
<dbReference type="Pfam" id="PF00333">
    <property type="entry name" value="Ribosomal_S5"/>
    <property type="match status" value="1"/>
</dbReference>
<comment type="subunit">
    <text evidence="7">Part of the 30S ribosomal subunit. Contacts proteins S4 and S8.</text>
</comment>
<dbReference type="Gene3D" id="3.30.230.10">
    <property type="match status" value="1"/>
</dbReference>
<dbReference type="PANTHER" id="PTHR48277">
    <property type="entry name" value="MITOCHONDRIAL RIBOSOMAL PROTEIN S5"/>
    <property type="match status" value="1"/>
</dbReference>